<dbReference type="EC" id="2.3.1.282" evidence="5"/>
<evidence type="ECO:0000313" key="14">
    <source>
        <dbReference type="EMBL" id="KAA8880405.1"/>
    </source>
</evidence>
<comment type="similarity">
    <text evidence="4">Belongs to the acyltransferase PapA5 family.</text>
</comment>
<feature type="domain" description="Phthiocerol/phthiodiolone dimycocerosyl transferase C-terminal" evidence="13">
    <location>
        <begin position="197"/>
        <end position="384"/>
    </location>
</feature>
<evidence type="ECO:0000259" key="13">
    <source>
        <dbReference type="Pfam" id="PF16911"/>
    </source>
</evidence>
<evidence type="ECO:0000256" key="10">
    <source>
        <dbReference type="ARBA" id="ARBA00030465"/>
    </source>
</evidence>
<dbReference type="OrthoDB" id="3318646at2"/>
<evidence type="ECO:0000313" key="15">
    <source>
        <dbReference type="Proteomes" id="UP000323876"/>
    </source>
</evidence>
<dbReference type="SUPFAM" id="SSF52777">
    <property type="entry name" value="CoA-dependent acyltransferases"/>
    <property type="match status" value="2"/>
</dbReference>
<keyword evidence="8" id="KW-0808">Transferase</keyword>
<dbReference type="InterPro" id="IPR023213">
    <property type="entry name" value="CAT-like_dom_sf"/>
</dbReference>
<dbReference type="Pfam" id="PF16911">
    <property type="entry name" value="PapA_C"/>
    <property type="match status" value="1"/>
</dbReference>
<evidence type="ECO:0000256" key="5">
    <source>
        <dbReference type="ARBA" id="ARBA00012866"/>
    </source>
</evidence>
<evidence type="ECO:0000256" key="8">
    <source>
        <dbReference type="ARBA" id="ARBA00022679"/>
    </source>
</evidence>
<sequence>MTASHTTIRPLAPTEAVYVGLGLFVGYSVQVRGSLGVAALSQAFAALRRAYPVLGSRLVIDEQGIAIVASPAPPAIRVFDDEVASVRYGTELDATRTVCELHVVREGERANVTLLIHHSVADGHHSLAVLAEFWSLYTDFVGGMARPAVKRHDYPRSLEALYAERGIDAVDARTPAFAPTDAPELDGGHQLVELTDVRCQLDETQTAALVDYGHRQGATINSLVSAAILLAIAEVHAVPLPELPYAFLVELRSRLSPPVAFTAGTNILGYGRFITEGDSAELADIARAIGARLATDLAAQTIHHTAVQAAGTKVAVLQELQQAPAAALATNWGRIPALRHPAALELEDFWPLFHMDVPTPIDIPENPTPFFVITGFEGRLSVDLLAPEPGDDDRAIVAALRARLEAAVQSAGPTR</sequence>
<evidence type="ECO:0000256" key="7">
    <source>
        <dbReference type="ARBA" id="ARBA00022516"/>
    </source>
</evidence>
<keyword evidence="7" id="KW-0443">Lipid metabolism</keyword>
<gene>
    <name evidence="14" type="ORF">F3087_41795</name>
</gene>
<keyword evidence="15" id="KW-1185">Reference proteome</keyword>
<evidence type="ECO:0000256" key="6">
    <source>
        <dbReference type="ARBA" id="ARBA00013449"/>
    </source>
</evidence>
<keyword evidence="7" id="KW-0444">Lipid biosynthesis</keyword>
<dbReference type="GO" id="GO:0016746">
    <property type="term" value="F:acyltransferase activity"/>
    <property type="evidence" value="ECO:0007669"/>
    <property type="project" value="UniProtKB-KW"/>
</dbReference>
<proteinExistence type="inferred from homology"/>
<evidence type="ECO:0000256" key="1">
    <source>
        <dbReference type="ARBA" id="ARBA00000026"/>
    </source>
</evidence>
<dbReference type="Gene3D" id="3.30.559.30">
    <property type="entry name" value="Nonribosomal peptide synthetase, condensation domain"/>
    <property type="match status" value="1"/>
</dbReference>
<name>A0A5N0DWL4_9NOCA</name>
<comment type="catalytic activity">
    <reaction evidence="2">
        <text>2 a mycocerosyl-[mycocerosic acid synthase] + a phenolphthiocerol = a dimycocerosyl phenolphthiocerol + 2 holo-[mycocerosic acid synthase].</text>
        <dbReference type="EC" id="2.3.1.282"/>
    </reaction>
</comment>
<keyword evidence="9" id="KW-0012">Acyltransferase</keyword>
<dbReference type="InterPro" id="IPR031641">
    <property type="entry name" value="PapA_C"/>
</dbReference>
<dbReference type="AlphaFoldDB" id="A0A5N0DWL4"/>
<evidence type="ECO:0000256" key="2">
    <source>
        <dbReference type="ARBA" id="ARBA00000625"/>
    </source>
</evidence>
<comment type="caution">
    <text evidence="14">The sequence shown here is derived from an EMBL/GenBank/DDBJ whole genome shotgun (WGS) entry which is preliminary data.</text>
</comment>
<evidence type="ECO:0000256" key="9">
    <source>
        <dbReference type="ARBA" id="ARBA00023315"/>
    </source>
</evidence>
<dbReference type="Proteomes" id="UP000323876">
    <property type="component" value="Unassembled WGS sequence"/>
</dbReference>
<comment type="catalytic activity">
    <reaction evidence="1">
        <text>2 a mycocerosyl-[mycocerosic acid synthase] + a phthiocerol = a dimycocerosyl phthiocerol + 2 holo-[mycocerosic acid synthase].</text>
        <dbReference type="EC" id="2.3.1.282"/>
    </reaction>
</comment>
<dbReference type="RefSeq" id="WP_150407729.1">
    <property type="nucleotide sequence ID" value="NZ_VXLC01000035.1"/>
</dbReference>
<evidence type="ECO:0000256" key="3">
    <source>
        <dbReference type="ARBA" id="ARBA00001907"/>
    </source>
</evidence>
<protein>
    <recommendedName>
        <fullName evidence="6">Phthiocerol/phthiodiolone dimycocerosyl transferase</fullName>
        <ecNumber evidence="5">2.3.1.282</ecNumber>
    </recommendedName>
    <alternativeName>
        <fullName evidence="12">Acyltransferase PapA5</fullName>
    </alternativeName>
    <alternativeName>
        <fullName evidence="10">Phthiocerol/phthiodiolone O-acyltransferase</fullName>
    </alternativeName>
    <alternativeName>
        <fullName evidence="11">Polyketide synthase-associated protein A5</fullName>
    </alternativeName>
</protein>
<accession>A0A5N0DWL4</accession>
<comment type="catalytic activity">
    <reaction evidence="3">
        <text>2 a mycocerosyl-[mycocerosic acid synthase] + a phthiodiolone = a dimycocerosyl phthiodiolone + 2 holo-[mycocerosic acid synthase].</text>
        <dbReference type="EC" id="2.3.1.282"/>
    </reaction>
</comment>
<evidence type="ECO:0000256" key="12">
    <source>
        <dbReference type="ARBA" id="ARBA00033407"/>
    </source>
</evidence>
<dbReference type="Gene3D" id="3.30.559.10">
    <property type="entry name" value="Chloramphenicol acetyltransferase-like domain"/>
    <property type="match status" value="1"/>
</dbReference>
<evidence type="ECO:0000256" key="4">
    <source>
        <dbReference type="ARBA" id="ARBA00006558"/>
    </source>
</evidence>
<evidence type="ECO:0000256" key="11">
    <source>
        <dbReference type="ARBA" id="ARBA00032317"/>
    </source>
</evidence>
<reference evidence="14 15" key="1">
    <citation type="submission" date="2019-09" db="EMBL/GenBank/DDBJ databases">
        <authorList>
            <person name="Wang X."/>
        </authorList>
    </citation>
    <scope>NUCLEOTIDE SEQUENCE [LARGE SCALE GENOMIC DNA]</scope>
    <source>
        <strain evidence="14 15">CICC 11023</strain>
    </source>
</reference>
<dbReference type="EMBL" id="VXLC01000035">
    <property type="protein sequence ID" value="KAA8880405.1"/>
    <property type="molecule type" value="Genomic_DNA"/>
</dbReference>
<organism evidence="14 15">
    <name type="scientific">Nocardia colli</name>
    <dbReference type="NCBI Taxonomy" id="2545717"/>
    <lineage>
        <taxon>Bacteria</taxon>
        <taxon>Bacillati</taxon>
        <taxon>Actinomycetota</taxon>
        <taxon>Actinomycetes</taxon>
        <taxon>Mycobacteriales</taxon>
        <taxon>Nocardiaceae</taxon>
        <taxon>Nocardia</taxon>
    </lineage>
</organism>